<name>A0A8H4W7L2_9HELO</name>
<dbReference type="Proteomes" id="UP000566819">
    <property type="component" value="Unassembled WGS sequence"/>
</dbReference>
<dbReference type="OrthoDB" id="3546385at2759"/>
<evidence type="ECO:0000313" key="2">
    <source>
        <dbReference type="EMBL" id="KAF4636837.1"/>
    </source>
</evidence>
<gene>
    <name evidence="2" type="ORF">G7Y89_g1252</name>
</gene>
<dbReference type="AlphaFoldDB" id="A0A8H4W7L2"/>
<protein>
    <recommendedName>
        <fullName evidence="1">2EXR domain-containing protein</fullName>
    </recommendedName>
</protein>
<dbReference type="PANTHER" id="PTHR35910">
    <property type="entry name" value="2EXR DOMAIN-CONTAINING PROTEIN"/>
    <property type="match status" value="1"/>
</dbReference>
<proteinExistence type="predicted"/>
<comment type="caution">
    <text evidence="2">The sequence shown here is derived from an EMBL/GenBank/DDBJ whole genome shotgun (WGS) entry which is preliminary data.</text>
</comment>
<dbReference type="PANTHER" id="PTHR35910:SF6">
    <property type="entry name" value="2EXR DOMAIN-CONTAINING PROTEIN"/>
    <property type="match status" value="1"/>
</dbReference>
<evidence type="ECO:0000259" key="1">
    <source>
        <dbReference type="Pfam" id="PF20150"/>
    </source>
</evidence>
<feature type="domain" description="2EXR" evidence="1">
    <location>
        <begin position="29"/>
        <end position="120"/>
    </location>
</feature>
<dbReference type="Pfam" id="PF20150">
    <property type="entry name" value="2EXR"/>
    <property type="match status" value="1"/>
</dbReference>
<sequence>MYRPKTFDPPWIDYFTRPCPYYVKNYLSFPKFPLLPKELQLLIWEEAAEPESRIIKVVKKFDYIAPEPSYEDDVLIAHYKVPGMFRASYDARRVISKRYNWAFYKEFFYPIHINFNMDVLQMRAEDLDDLILDLGGFDHRARQKVPAYSKKAAKLSYLALEGFAKLSGYFDLLTLACMYFSKLKHIFLAFTGGMYQWDPLSAGSHCPVTKNPDEIAFFWSGVEGKIKKSPLLKGRYRLDKWKPPILTFGHQDQWRRAKFPDKTTMEWDSTQTVEL</sequence>
<keyword evidence="3" id="KW-1185">Reference proteome</keyword>
<accession>A0A8H4W7L2</accession>
<organism evidence="2 3">
    <name type="scientific">Cudoniella acicularis</name>
    <dbReference type="NCBI Taxonomy" id="354080"/>
    <lineage>
        <taxon>Eukaryota</taxon>
        <taxon>Fungi</taxon>
        <taxon>Dikarya</taxon>
        <taxon>Ascomycota</taxon>
        <taxon>Pezizomycotina</taxon>
        <taxon>Leotiomycetes</taxon>
        <taxon>Helotiales</taxon>
        <taxon>Tricladiaceae</taxon>
        <taxon>Cudoniella</taxon>
    </lineage>
</organism>
<evidence type="ECO:0000313" key="3">
    <source>
        <dbReference type="Proteomes" id="UP000566819"/>
    </source>
</evidence>
<dbReference type="InterPro" id="IPR045518">
    <property type="entry name" value="2EXR"/>
</dbReference>
<dbReference type="EMBL" id="JAAMPI010000047">
    <property type="protein sequence ID" value="KAF4636837.1"/>
    <property type="molecule type" value="Genomic_DNA"/>
</dbReference>
<reference evidence="2 3" key="1">
    <citation type="submission" date="2020-03" db="EMBL/GenBank/DDBJ databases">
        <title>Draft Genome Sequence of Cudoniella acicularis.</title>
        <authorList>
            <person name="Buettner E."/>
            <person name="Kellner H."/>
        </authorList>
    </citation>
    <scope>NUCLEOTIDE SEQUENCE [LARGE SCALE GENOMIC DNA]</scope>
    <source>
        <strain evidence="2 3">DSM 108380</strain>
    </source>
</reference>